<comment type="caution">
    <text evidence="7">The sequence shown here is derived from an EMBL/GenBank/DDBJ whole genome shotgun (WGS) entry which is preliminary data.</text>
</comment>
<evidence type="ECO:0000256" key="1">
    <source>
        <dbReference type="ARBA" id="ARBA00001947"/>
    </source>
</evidence>
<feature type="compositionally biased region" description="Low complexity" evidence="5">
    <location>
        <begin position="230"/>
        <end position="250"/>
    </location>
</feature>
<evidence type="ECO:0000313" key="8">
    <source>
        <dbReference type="Proteomes" id="UP000320333"/>
    </source>
</evidence>
<comment type="cofactor">
    <cofactor evidence="1">
        <name>Zn(2+)</name>
        <dbReference type="ChEBI" id="CHEBI:29105"/>
    </cofactor>
</comment>
<protein>
    <recommendedName>
        <fullName evidence="6">Succinylglutamate desuccinylase/Aspartoacylase catalytic domain-containing protein</fullName>
    </recommendedName>
</protein>
<sequence>MTSLDTSSGLTASPLMKPSKDEVSIGGPGNAVLEAVASMTDIPATLTLLTRESYQRMMWKNGLGETEEIAIFPKGIDFHKDEFVWRLSVTEVHDACTFSVYPGYDIAMMMLPQTQADPSSATQQRNASFPAVRDTYGAPAILRHNDQESPIPFRPLVPYTYAGELPTTCYVKSGSTRHLNFMANRAATQVTVSLETICPHGLSDDGICDGEGDVSTPVPSPYFNHRAGLSSSTPATQTAAASSAIDSTATPRPTRASDGLNVNKHVVRGHSPNRHHPTVLPTTKILLGAFTIVHVVSGSIRASLNNDPKTIKVSAGQTLICERDEESAPADFTMSPVMSSSSDNLVAGNLKGHQDATIYIIQIHMKPSVKTRQDSLSGFGSARGSLAFYGPATESTFNLASTAVPLPTSSFGESAAAEPQFRGRKGSIIIYDDAENKPSHSIGPSGSNAVSENHQSRYGGHGVRYWESARHYRPPTFSARYQNESDVPPAVVRDSLVIEEFPMGKISTVWINMVKQGLCEWVRVPVIVARGAQEGPVLGITAVVHGNELNGVPCIHRVITDINVHKLNGTVVAVPCVNVPGYLRFTREFSDGKDLNRLFPGSETGTASQIYAHAILNKIVTHFDYLIDLHTASFGRVNSYYVRADLNDPVSAALAKLQQPQIILHNSGQDGTMRSACSARGIKAITVEIGNPQLFQNQYVHWSYMGVMRILTYLGMFPPLEAEPPISNDDDVWMDPEILATRVANASMVEKNGGDKPILYHQPPNTIICSKGFWIYTKTGGVLEVYPAVNTVIRKGDLIARIKNIFGNIVDEIFSPSSGVTIGRSSNPVAMAGDRVLHLGVIKKENEVLQREAKENY</sequence>
<dbReference type="InterPro" id="IPR011051">
    <property type="entry name" value="RmlC_Cupin_sf"/>
</dbReference>
<organism evidence="7 8">
    <name type="scientific">Chytriomyces confervae</name>
    <dbReference type="NCBI Taxonomy" id="246404"/>
    <lineage>
        <taxon>Eukaryota</taxon>
        <taxon>Fungi</taxon>
        <taxon>Fungi incertae sedis</taxon>
        <taxon>Chytridiomycota</taxon>
        <taxon>Chytridiomycota incertae sedis</taxon>
        <taxon>Chytridiomycetes</taxon>
        <taxon>Chytridiales</taxon>
        <taxon>Chytriomycetaceae</taxon>
        <taxon>Chytriomyces</taxon>
    </lineage>
</organism>
<feature type="region of interest" description="Disordered" evidence="5">
    <location>
        <begin position="223"/>
        <end position="260"/>
    </location>
</feature>
<dbReference type="EMBL" id="QEAP01000108">
    <property type="protein sequence ID" value="TPX74777.1"/>
    <property type="molecule type" value="Genomic_DNA"/>
</dbReference>
<dbReference type="AlphaFoldDB" id="A0A507FI80"/>
<keyword evidence="2" id="KW-0479">Metal-binding</keyword>
<feature type="compositionally biased region" description="Polar residues" evidence="5">
    <location>
        <begin position="1"/>
        <end position="11"/>
    </location>
</feature>
<feature type="region of interest" description="Disordered" evidence="5">
    <location>
        <begin position="1"/>
        <end position="23"/>
    </location>
</feature>
<dbReference type="InterPro" id="IPR055438">
    <property type="entry name" value="AstE_AspA_cat"/>
</dbReference>
<dbReference type="Pfam" id="PF05962">
    <property type="entry name" value="HutD"/>
    <property type="match status" value="1"/>
</dbReference>
<dbReference type="OrthoDB" id="5588846at2759"/>
<evidence type="ECO:0000313" key="7">
    <source>
        <dbReference type="EMBL" id="TPX74777.1"/>
    </source>
</evidence>
<gene>
    <name evidence="7" type="ORF">CcCBS67573_g03931</name>
</gene>
<dbReference type="SUPFAM" id="SSF53187">
    <property type="entry name" value="Zn-dependent exopeptidases"/>
    <property type="match status" value="1"/>
</dbReference>
<dbReference type="CDD" id="cd06251">
    <property type="entry name" value="M14_ASTE_ASPA-like"/>
    <property type="match status" value="1"/>
</dbReference>
<proteinExistence type="predicted"/>
<evidence type="ECO:0000256" key="5">
    <source>
        <dbReference type="SAM" id="MobiDB-lite"/>
    </source>
</evidence>
<dbReference type="GO" id="GO:0046872">
    <property type="term" value="F:metal ion binding"/>
    <property type="evidence" value="ECO:0007669"/>
    <property type="project" value="UniProtKB-KW"/>
</dbReference>
<dbReference type="InterPro" id="IPR014710">
    <property type="entry name" value="RmlC-like_jellyroll"/>
</dbReference>
<evidence type="ECO:0000256" key="2">
    <source>
        <dbReference type="ARBA" id="ARBA00022723"/>
    </source>
</evidence>
<dbReference type="Pfam" id="PF24827">
    <property type="entry name" value="AstE_AspA_cat"/>
    <property type="match status" value="1"/>
</dbReference>
<evidence type="ECO:0000259" key="6">
    <source>
        <dbReference type="Pfam" id="PF24827"/>
    </source>
</evidence>
<name>A0A507FI80_9FUNG</name>
<dbReference type="Gene3D" id="2.60.120.10">
    <property type="entry name" value="Jelly Rolls"/>
    <property type="match status" value="1"/>
</dbReference>
<evidence type="ECO:0000256" key="3">
    <source>
        <dbReference type="ARBA" id="ARBA00022801"/>
    </source>
</evidence>
<dbReference type="Proteomes" id="UP000320333">
    <property type="component" value="Unassembled WGS sequence"/>
</dbReference>
<dbReference type="SUPFAM" id="SSF51182">
    <property type="entry name" value="RmlC-like cupins"/>
    <property type="match status" value="1"/>
</dbReference>
<keyword evidence="4" id="KW-0862">Zinc</keyword>
<feature type="domain" description="Succinylglutamate desuccinylase/Aspartoacylase catalytic" evidence="6">
    <location>
        <begin position="535"/>
        <end position="709"/>
    </location>
</feature>
<dbReference type="GO" id="GO:0016788">
    <property type="term" value="F:hydrolase activity, acting on ester bonds"/>
    <property type="evidence" value="ECO:0007669"/>
    <property type="project" value="InterPro"/>
</dbReference>
<dbReference type="PANTHER" id="PTHR37326">
    <property type="entry name" value="BLL3975 PROTEIN"/>
    <property type="match status" value="1"/>
</dbReference>
<evidence type="ECO:0000256" key="4">
    <source>
        <dbReference type="ARBA" id="ARBA00022833"/>
    </source>
</evidence>
<keyword evidence="8" id="KW-1185">Reference proteome</keyword>
<dbReference type="PANTHER" id="PTHR37326:SF1">
    <property type="entry name" value="BLL3975 PROTEIN"/>
    <property type="match status" value="1"/>
</dbReference>
<accession>A0A507FI80</accession>
<keyword evidence="3" id="KW-0378">Hydrolase</keyword>
<reference evidence="7 8" key="1">
    <citation type="journal article" date="2019" name="Sci. Rep.">
        <title>Comparative genomics of chytrid fungi reveal insights into the obligate biotrophic and pathogenic lifestyle of Synchytrium endobioticum.</title>
        <authorList>
            <person name="van de Vossenberg B.T.L.H."/>
            <person name="Warris S."/>
            <person name="Nguyen H.D.T."/>
            <person name="van Gent-Pelzer M.P.E."/>
            <person name="Joly D.L."/>
            <person name="van de Geest H.C."/>
            <person name="Bonants P.J.M."/>
            <person name="Smith D.S."/>
            <person name="Levesque C.A."/>
            <person name="van der Lee T.A.J."/>
        </authorList>
    </citation>
    <scope>NUCLEOTIDE SEQUENCE [LARGE SCALE GENOMIC DNA]</scope>
    <source>
        <strain evidence="7 8">CBS 675.73</strain>
    </source>
</reference>
<dbReference type="InterPro" id="IPR053138">
    <property type="entry name" value="N-alpha-Ac-DABA_deacetylase"/>
</dbReference>
<dbReference type="InterPro" id="IPR010282">
    <property type="entry name" value="Uncharacterised_HutD/Ves"/>
</dbReference>
<dbReference type="Gene3D" id="3.40.630.10">
    <property type="entry name" value="Zn peptidases"/>
    <property type="match status" value="1"/>
</dbReference>